<dbReference type="Pfam" id="PF01904">
    <property type="entry name" value="DUF72"/>
    <property type="match status" value="1"/>
</dbReference>
<dbReference type="Proteomes" id="UP000233720">
    <property type="component" value="Unassembled WGS sequence"/>
</dbReference>
<dbReference type="InterPro" id="IPR036520">
    <property type="entry name" value="UPF0759_sf"/>
</dbReference>
<keyword evidence="4" id="KW-1185">Reference proteome</keyword>
<reference evidence="3 4" key="1">
    <citation type="submission" date="2017-11" db="EMBL/GenBank/DDBJ databases">
        <title>Xanthomonas prunicola sp. nov., a novel pathogen that affects nectarine (Prunus persica var. nectarine) trees.</title>
        <authorList>
            <person name="Lopez M."/>
            <person name="Lopez-Soriano P."/>
            <person name="Garita-Cambronero J."/>
            <person name="Beltran C."/>
            <person name="Taghouti G."/>
            <person name="Portier P."/>
            <person name="Cubero J."/>
            <person name="Fischer-Le Saux M."/>
            <person name="Marco-Noales E."/>
        </authorList>
    </citation>
    <scope>NUCLEOTIDE SEQUENCE [LARGE SCALE GENOMIC DNA]</scope>
    <source>
        <strain evidence="1 3">CFBP8353</strain>
        <strain evidence="2 4">CFBP8354</strain>
    </source>
</reference>
<protein>
    <submittedName>
        <fullName evidence="1">DUF72 domain-containing protein</fullName>
    </submittedName>
</protein>
<gene>
    <name evidence="1" type="ORF">XpruCFBP8353_08355</name>
    <name evidence="2" type="ORF">XpruCFBP8354_08350</name>
</gene>
<evidence type="ECO:0000313" key="1">
    <source>
        <dbReference type="EMBL" id="PKV13251.1"/>
    </source>
</evidence>
<comment type="caution">
    <text evidence="1">The sequence shown here is derived from an EMBL/GenBank/DDBJ whole genome shotgun (WGS) entry which is preliminary data.</text>
</comment>
<proteinExistence type="predicted"/>
<organism evidence="1 3">
    <name type="scientific">Xanthomonas prunicola</name>
    <dbReference type="NCBI Taxonomy" id="2053930"/>
    <lineage>
        <taxon>Bacteria</taxon>
        <taxon>Pseudomonadati</taxon>
        <taxon>Pseudomonadota</taxon>
        <taxon>Gammaproteobacteria</taxon>
        <taxon>Lysobacterales</taxon>
        <taxon>Lysobacteraceae</taxon>
        <taxon>Xanthomonas</taxon>
    </lineage>
</organism>
<name>A0A2N3RLB4_9XANT</name>
<accession>A0A2N3RLB4</accession>
<evidence type="ECO:0000313" key="3">
    <source>
        <dbReference type="Proteomes" id="UP000233720"/>
    </source>
</evidence>
<dbReference type="OrthoDB" id="9780310at2"/>
<dbReference type="RefSeq" id="WP_101362816.1">
    <property type="nucleotide sequence ID" value="NZ_PHKV01000002.1"/>
</dbReference>
<dbReference type="AlphaFoldDB" id="A0A2N3RLB4"/>
<evidence type="ECO:0000313" key="4">
    <source>
        <dbReference type="Proteomes" id="UP000233748"/>
    </source>
</evidence>
<dbReference type="PANTHER" id="PTHR30348:SF14">
    <property type="entry name" value="BLR8050 PROTEIN"/>
    <property type="match status" value="1"/>
</dbReference>
<dbReference type="Gene3D" id="3.20.20.410">
    <property type="entry name" value="Protein of unknown function UPF0759"/>
    <property type="match status" value="1"/>
</dbReference>
<evidence type="ECO:0000313" key="2">
    <source>
        <dbReference type="EMBL" id="PKV17528.1"/>
    </source>
</evidence>
<dbReference type="EMBL" id="PHKW01000002">
    <property type="protein sequence ID" value="PKV17528.1"/>
    <property type="molecule type" value="Genomic_DNA"/>
</dbReference>
<dbReference type="EMBL" id="PHKV01000002">
    <property type="protein sequence ID" value="PKV13251.1"/>
    <property type="molecule type" value="Genomic_DNA"/>
</dbReference>
<dbReference type="PANTHER" id="PTHR30348">
    <property type="entry name" value="UNCHARACTERIZED PROTEIN YECE"/>
    <property type="match status" value="1"/>
</dbReference>
<dbReference type="Proteomes" id="UP000233748">
    <property type="component" value="Unassembled WGS sequence"/>
</dbReference>
<sequence>MPVQPSSAVARVRCGCAGWSIPAADRAQFGEGASVLQRYATRFDAVEINSSFHRPHRAMTYARWADSVPEDFRFSVKLPRSISHDARLHGTGPLLDAFLAQVGALGTRLGCLLLQLPPSAAFDAAVASRFFAMLRRRWDGGVVCEPRHASWFATPAQALLARHRIARGAADPAPVPAAAIPNPAAAPLYWRWHGAPRIYYSSYDAAALQALATAVRAGPSDNAQPLAERWVIFDNTAAGCAMSNALELQRLLGTERKR</sequence>
<dbReference type="InterPro" id="IPR002763">
    <property type="entry name" value="DUF72"/>
</dbReference>
<dbReference type="SUPFAM" id="SSF117396">
    <property type="entry name" value="TM1631-like"/>
    <property type="match status" value="1"/>
</dbReference>